<evidence type="ECO:0000256" key="3">
    <source>
        <dbReference type="ARBA" id="ARBA00022694"/>
    </source>
</evidence>
<evidence type="ECO:0000259" key="11">
    <source>
        <dbReference type="Pfam" id="PF12627"/>
    </source>
</evidence>
<evidence type="ECO:0000313" key="12">
    <source>
        <dbReference type="EMBL" id="QIE55989.1"/>
    </source>
</evidence>
<comment type="cofactor">
    <cofactor evidence="1">
        <name>Mg(2+)</name>
        <dbReference type="ChEBI" id="CHEBI:18420"/>
    </cofactor>
</comment>
<dbReference type="InterPro" id="IPR043519">
    <property type="entry name" value="NT_sf"/>
</dbReference>
<dbReference type="PANTHER" id="PTHR46173">
    <property type="entry name" value="CCA TRNA NUCLEOTIDYLTRANSFERASE 1, MITOCHONDRIAL"/>
    <property type="match status" value="1"/>
</dbReference>
<evidence type="ECO:0000256" key="8">
    <source>
        <dbReference type="RuleBase" id="RU003953"/>
    </source>
</evidence>
<keyword evidence="4" id="KW-0548">Nucleotidyltransferase</keyword>
<evidence type="ECO:0000256" key="6">
    <source>
        <dbReference type="ARBA" id="ARBA00022741"/>
    </source>
</evidence>
<dbReference type="Proteomes" id="UP000503336">
    <property type="component" value="Chromosome"/>
</dbReference>
<dbReference type="Pfam" id="PF01743">
    <property type="entry name" value="PolyA_pol"/>
    <property type="match status" value="1"/>
</dbReference>
<feature type="domain" description="Poly A polymerase head" evidence="10">
    <location>
        <begin position="70"/>
        <end position="194"/>
    </location>
</feature>
<evidence type="ECO:0000256" key="1">
    <source>
        <dbReference type="ARBA" id="ARBA00001946"/>
    </source>
</evidence>
<evidence type="ECO:0000259" key="10">
    <source>
        <dbReference type="Pfam" id="PF01743"/>
    </source>
</evidence>
<keyword evidence="3" id="KW-0819">tRNA processing</keyword>
<proteinExistence type="inferred from homology"/>
<dbReference type="GO" id="GO:0000049">
    <property type="term" value="F:tRNA binding"/>
    <property type="evidence" value="ECO:0007669"/>
    <property type="project" value="TreeGrafter"/>
</dbReference>
<evidence type="ECO:0000256" key="4">
    <source>
        <dbReference type="ARBA" id="ARBA00022695"/>
    </source>
</evidence>
<organism evidence="12 13">
    <name type="scientific">Pikeienuella piscinae</name>
    <dbReference type="NCBI Taxonomy" id="2748098"/>
    <lineage>
        <taxon>Bacteria</taxon>
        <taxon>Pseudomonadati</taxon>
        <taxon>Pseudomonadota</taxon>
        <taxon>Alphaproteobacteria</taxon>
        <taxon>Rhodobacterales</taxon>
        <taxon>Paracoccaceae</taxon>
        <taxon>Pikeienuella</taxon>
    </lineage>
</organism>
<dbReference type="SUPFAM" id="SSF81891">
    <property type="entry name" value="Poly A polymerase C-terminal region-like"/>
    <property type="match status" value="1"/>
</dbReference>
<dbReference type="Gene3D" id="3.30.460.10">
    <property type="entry name" value="Beta Polymerase, domain 2"/>
    <property type="match status" value="1"/>
</dbReference>
<dbReference type="AlphaFoldDB" id="A0A7L5C289"/>
<dbReference type="InterPro" id="IPR032828">
    <property type="entry name" value="PolyA_RNA-bd"/>
</dbReference>
<feature type="region of interest" description="Disordered" evidence="9">
    <location>
        <begin position="1"/>
        <end position="48"/>
    </location>
</feature>
<evidence type="ECO:0000256" key="7">
    <source>
        <dbReference type="ARBA" id="ARBA00022842"/>
    </source>
</evidence>
<evidence type="ECO:0000256" key="5">
    <source>
        <dbReference type="ARBA" id="ARBA00022723"/>
    </source>
</evidence>
<accession>A0A7L5C289</accession>
<evidence type="ECO:0000313" key="13">
    <source>
        <dbReference type="Proteomes" id="UP000503336"/>
    </source>
</evidence>
<protein>
    <submittedName>
        <fullName evidence="12">CCA tRNA nucleotidyltransferase</fullName>
    </submittedName>
</protein>
<keyword evidence="13" id="KW-1185">Reference proteome</keyword>
<keyword evidence="8" id="KW-0694">RNA-binding</keyword>
<keyword evidence="5" id="KW-0479">Metal-binding</keyword>
<sequence>MGRAQTAILRDSLERPTYLGRDGGNAEEPRRPSRRGREPGRGGVTRIAPGWLRAPSTARVMRALAPIQPRFVGGCVRDALLDGADGTVDIDIAVAARPEETMRLAEAGGLGAHPTGLAHGVVTITSAGRGFEVASMRRDVATDGRRAVVSYTDDIAADAARRDFTMNALYADAEGRVIDPLGGGLADVRARRIRFVGAPAERIMEDYLRILRFFRFHATLGIDAFDPAGRAAAIDAAAGLAQVSKERIGAEMLKLLGAPDPEPALKAMGPVLGVVLPGAAPFHGLVAAERNAGEAPDPLRRLAALNARAAESQLRLSRADAARLRGIRAALATPAPPAARAYRRGADAARDALLIEAADGAPPPAGWRVEIARGAAATLPVAAADLIAAGAVPGPALGARLEEIESLWIESDFRATRAELLAGDQDWPR</sequence>
<keyword evidence="2 8" id="KW-0808">Transferase</keyword>
<keyword evidence="7" id="KW-0460">Magnesium</keyword>
<reference evidence="12 13" key="1">
    <citation type="submission" date="2020-02" db="EMBL/GenBank/DDBJ databases">
        <title>complete genome sequence of Rhodobacteraceae bacterium.</title>
        <authorList>
            <person name="Park J."/>
            <person name="Kim Y.-S."/>
            <person name="Kim K.-H."/>
        </authorList>
    </citation>
    <scope>NUCLEOTIDE SEQUENCE [LARGE SCALE GENOMIC DNA]</scope>
    <source>
        <strain evidence="12 13">RR4-56</strain>
    </source>
</reference>
<gene>
    <name evidence="12" type="ORF">G5B40_11310</name>
</gene>
<dbReference type="KEGG" id="hdh:G5B40_11310"/>
<dbReference type="GO" id="GO:0008033">
    <property type="term" value="P:tRNA processing"/>
    <property type="evidence" value="ECO:0007669"/>
    <property type="project" value="UniProtKB-KW"/>
</dbReference>
<feature type="domain" description="tRNA nucleotidyltransferase/poly(A) polymerase RNA and SrmB- binding" evidence="11">
    <location>
        <begin position="226"/>
        <end position="268"/>
    </location>
</feature>
<evidence type="ECO:0000256" key="9">
    <source>
        <dbReference type="SAM" id="MobiDB-lite"/>
    </source>
</evidence>
<evidence type="ECO:0000256" key="2">
    <source>
        <dbReference type="ARBA" id="ARBA00022679"/>
    </source>
</evidence>
<dbReference type="PANTHER" id="PTHR46173:SF1">
    <property type="entry name" value="CCA TRNA NUCLEOTIDYLTRANSFERASE 1, MITOCHONDRIAL"/>
    <property type="match status" value="1"/>
</dbReference>
<dbReference type="Gene3D" id="1.10.3090.10">
    <property type="entry name" value="cca-adding enzyme, domain 2"/>
    <property type="match status" value="1"/>
</dbReference>
<comment type="similarity">
    <text evidence="8">Belongs to the tRNA nucleotidyltransferase/poly(A) polymerase family.</text>
</comment>
<dbReference type="EMBL" id="CP049056">
    <property type="protein sequence ID" value="QIE55989.1"/>
    <property type="molecule type" value="Genomic_DNA"/>
</dbReference>
<dbReference type="Pfam" id="PF12627">
    <property type="entry name" value="PolyA_pol_RNAbd"/>
    <property type="match status" value="1"/>
</dbReference>
<name>A0A7L5C289_9RHOB</name>
<feature type="compositionally biased region" description="Basic and acidic residues" evidence="9">
    <location>
        <begin position="27"/>
        <end position="40"/>
    </location>
</feature>
<dbReference type="GO" id="GO:0016779">
    <property type="term" value="F:nucleotidyltransferase activity"/>
    <property type="evidence" value="ECO:0007669"/>
    <property type="project" value="UniProtKB-KW"/>
</dbReference>
<dbReference type="GO" id="GO:0046872">
    <property type="term" value="F:metal ion binding"/>
    <property type="evidence" value="ECO:0007669"/>
    <property type="project" value="UniProtKB-KW"/>
</dbReference>
<dbReference type="GO" id="GO:0000166">
    <property type="term" value="F:nucleotide binding"/>
    <property type="evidence" value="ECO:0007669"/>
    <property type="project" value="UniProtKB-KW"/>
</dbReference>
<dbReference type="InterPro" id="IPR002646">
    <property type="entry name" value="PolA_pol_head_dom"/>
</dbReference>
<dbReference type="InterPro" id="IPR050264">
    <property type="entry name" value="Bact_CCA-adding_enz_type3_sf"/>
</dbReference>
<dbReference type="SUPFAM" id="SSF81301">
    <property type="entry name" value="Nucleotidyltransferase"/>
    <property type="match status" value="1"/>
</dbReference>
<keyword evidence="6" id="KW-0547">Nucleotide-binding</keyword>